<evidence type="ECO:0000313" key="4">
    <source>
        <dbReference type="EMBL" id="ATG48712.1"/>
    </source>
</evidence>
<dbReference type="Gene3D" id="3.40.50.150">
    <property type="entry name" value="Vaccinia Virus protein VP39"/>
    <property type="match status" value="1"/>
</dbReference>
<keyword evidence="1 4" id="KW-0489">Methyltransferase</keyword>
<dbReference type="STRING" id="1758178.GCA_001550095_02097"/>
<dbReference type="InterPro" id="IPR029063">
    <property type="entry name" value="SAM-dependent_MTases_sf"/>
</dbReference>
<evidence type="ECO:0000259" key="3">
    <source>
        <dbReference type="Pfam" id="PF13649"/>
    </source>
</evidence>
<name>A0A291GF84_9RHOB</name>
<keyword evidence="2 4" id="KW-0808">Transferase</keyword>
<accession>A0A291GF84</accession>
<dbReference type="Pfam" id="PF13649">
    <property type="entry name" value="Methyltransf_25"/>
    <property type="match status" value="1"/>
</dbReference>
<gene>
    <name evidence="4" type="ORF">CEW89_14770</name>
</gene>
<protein>
    <submittedName>
        <fullName evidence="4">SAM-dependent methyltransferase</fullName>
    </submittedName>
</protein>
<evidence type="ECO:0000256" key="1">
    <source>
        <dbReference type="ARBA" id="ARBA00022603"/>
    </source>
</evidence>
<reference evidence="4 5" key="1">
    <citation type="submission" date="2017-06" db="EMBL/GenBank/DDBJ databases">
        <title>Celeribacter sp. TSPH2 complete genome sequence.</title>
        <authorList>
            <person name="Woo J.-H."/>
            <person name="Kim H.-S."/>
        </authorList>
    </citation>
    <scope>NUCLEOTIDE SEQUENCE [LARGE SCALE GENOMIC DNA]</scope>
    <source>
        <strain evidence="4 5">TSPH2</strain>
    </source>
</reference>
<dbReference type="Proteomes" id="UP000217935">
    <property type="component" value="Chromosome"/>
</dbReference>
<dbReference type="PANTHER" id="PTHR43861">
    <property type="entry name" value="TRANS-ACONITATE 2-METHYLTRANSFERASE-RELATED"/>
    <property type="match status" value="1"/>
</dbReference>
<dbReference type="KEGG" id="ceh:CEW89_14770"/>
<proteinExistence type="predicted"/>
<dbReference type="AlphaFoldDB" id="A0A291GF84"/>
<dbReference type="InterPro" id="IPR041698">
    <property type="entry name" value="Methyltransf_25"/>
</dbReference>
<sequence>MSGGDPTIAIYDAQAGAYAARNAELFELPQAQAFAASLPTQALILDLGCGPGQYAGWFAAQGFRVEAWDGSSEMLALAEQHDGVATRLARFEDLSDAAAFDGIWANFSLLHAKRTDLSDLLTRIHHALTPSGVFHIAMKLGTGAGPDKIGRYYTYYGEAELEDLLSAAGFKIMEKHLFDGVGLDGTAGHYITLLCHG</sequence>
<dbReference type="CDD" id="cd02440">
    <property type="entry name" value="AdoMet_MTases"/>
    <property type="match status" value="1"/>
</dbReference>
<feature type="domain" description="Methyltransferase" evidence="3">
    <location>
        <begin position="44"/>
        <end position="132"/>
    </location>
</feature>
<evidence type="ECO:0000313" key="5">
    <source>
        <dbReference type="Proteomes" id="UP000217935"/>
    </source>
</evidence>
<dbReference type="OrthoDB" id="9804312at2"/>
<dbReference type="RefSeq" id="WP_096806419.1">
    <property type="nucleotide sequence ID" value="NZ_CP022196.1"/>
</dbReference>
<dbReference type="PANTHER" id="PTHR43861:SF1">
    <property type="entry name" value="TRANS-ACONITATE 2-METHYLTRANSFERASE"/>
    <property type="match status" value="1"/>
</dbReference>
<dbReference type="GO" id="GO:0032259">
    <property type="term" value="P:methylation"/>
    <property type="evidence" value="ECO:0007669"/>
    <property type="project" value="UniProtKB-KW"/>
</dbReference>
<dbReference type="GO" id="GO:0008168">
    <property type="term" value="F:methyltransferase activity"/>
    <property type="evidence" value="ECO:0007669"/>
    <property type="project" value="UniProtKB-KW"/>
</dbReference>
<dbReference type="SUPFAM" id="SSF53335">
    <property type="entry name" value="S-adenosyl-L-methionine-dependent methyltransferases"/>
    <property type="match status" value="1"/>
</dbReference>
<organism evidence="4 5">
    <name type="scientific">Celeribacter ethanolicus</name>
    <dbReference type="NCBI Taxonomy" id="1758178"/>
    <lineage>
        <taxon>Bacteria</taxon>
        <taxon>Pseudomonadati</taxon>
        <taxon>Pseudomonadota</taxon>
        <taxon>Alphaproteobacteria</taxon>
        <taxon>Rhodobacterales</taxon>
        <taxon>Roseobacteraceae</taxon>
        <taxon>Celeribacter</taxon>
    </lineage>
</organism>
<dbReference type="EMBL" id="CP022196">
    <property type="protein sequence ID" value="ATG48712.1"/>
    <property type="molecule type" value="Genomic_DNA"/>
</dbReference>
<evidence type="ECO:0000256" key="2">
    <source>
        <dbReference type="ARBA" id="ARBA00022679"/>
    </source>
</evidence>
<keyword evidence="5" id="KW-1185">Reference proteome</keyword>